<organism evidence="3 4">
    <name type="scientific">Paenibacillus montaniterrae</name>
    <dbReference type="NCBI Taxonomy" id="429341"/>
    <lineage>
        <taxon>Bacteria</taxon>
        <taxon>Bacillati</taxon>
        <taxon>Bacillota</taxon>
        <taxon>Bacilli</taxon>
        <taxon>Bacillales</taxon>
        <taxon>Paenibacillaceae</taxon>
        <taxon>Paenibacillus</taxon>
    </lineage>
</organism>
<keyword evidence="2" id="KW-0472">Membrane</keyword>
<evidence type="ECO:0000313" key="3">
    <source>
        <dbReference type="EMBL" id="GIP18047.1"/>
    </source>
</evidence>
<keyword evidence="1" id="KW-0175">Coiled coil</keyword>
<keyword evidence="4" id="KW-1185">Reference proteome</keyword>
<protein>
    <submittedName>
        <fullName evidence="3">Uncharacterized protein</fullName>
    </submittedName>
</protein>
<evidence type="ECO:0000313" key="4">
    <source>
        <dbReference type="Proteomes" id="UP000683139"/>
    </source>
</evidence>
<reference evidence="3" key="1">
    <citation type="submission" date="2021-03" db="EMBL/GenBank/DDBJ databases">
        <title>Antimicrobial resistance genes in bacteria isolated from Japanese honey, and their potential for conferring macrolide and lincosamide resistance in the American foulbrood pathogen Paenibacillus larvae.</title>
        <authorList>
            <person name="Okamoto M."/>
            <person name="Kumagai M."/>
            <person name="Kanamori H."/>
            <person name="Takamatsu D."/>
        </authorList>
    </citation>
    <scope>NUCLEOTIDE SEQUENCE</scope>
    <source>
        <strain evidence="3">J40TS1</strain>
    </source>
</reference>
<proteinExistence type="predicted"/>
<name>A0A919YP52_9BACL</name>
<comment type="caution">
    <text evidence="3">The sequence shown here is derived from an EMBL/GenBank/DDBJ whole genome shotgun (WGS) entry which is preliminary data.</text>
</comment>
<sequence length="68" mass="7936">MEQKPNNEQLRQDLDDMKQRIEQLEQSVAVSSRSRQKKLSLITFLLTFILTLCGILFLVGIWNYLSGH</sequence>
<keyword evidence="2" id="KW-1133">Transmembrane helix</keyword>
<gene>
    <name evidence="3" type="ORF">J40TS1_36890</name>
</gene>
<dbReference type="RefSeq" id="WP_213518021.1">
    <property type="nucleotide sequence ID" value="NZ_BOSE01000007.1"/>
</dbReference>
<feature type="transmembrane region" description="Helical" evidence="2">
    <location>
        <begin position="41"/>
        <end position="65"/>
    </location>
</feature>
<dbReference type="AlphaFoldDB" id="A0A919YP52"/>
<accession>A0A919YP52</accession>
<keyword evidence="2" id="KW-0812">Transmembrane</keyword>
<evidence type="ECO:0000256" key="2">
    <source>
        <dbReference type="SAM" id="Phobius"/>
    </source>
</evidence>
<feature type="coiled-coil region" evidence="1">
    <location>
        <begin position="7"/>
        <end position="34"/>
    </location>
</feature>
<dbReference type="Proteomes" id="UP000683139">
    <property type="component" value="Unassembled WGS sequence"/>
</dbReference>
<evidence type="ECO:0000256" key="1">
    <source>
        <dbReference type="SAM" id="Coils"/>
    </source>
</evidence>
<dbReference type="EMBL" id="BOSE01000007">
    <property type="protein sequence ID" value="GIP18047.1"/>
    <property type="molecule type" value="Genomic_DNA"/>
</dbReference>